<protein>
    <recommendedName>
        <fullName evidence="4">CCHC-type domain-containing protein</fullName>
    </recommendedName>
</protein>
<keyword evidence="1" id="KW-0863">Zinc-finger</keyword>
<dbReference type="AlphaFoldDB" id="A0A6L2NGV0"/>
<dbReference type="EMBL" id="BKCJ010008868">
    <property type="protein sequence ID" value="GEU84322.1"/>
    <property type="molecule type" value="Genomic_DNA"/>
</dbReference>
<evidence type="ECO:0000256" key="2">
    <source>
        <dbReference type="SAM" id="Coils"/>
    </source>
</evidence>
<dbReference type="GO" id="GO:0008270">
    <property type="term" value="F:zinc ion binding"/>
    <property type="evidence" value="ECO:0007669"/>
    <property type="project" value="UniProtKB-KW"/>
</dbReference>
<feature type="region of interest" description="Disordered" evidence="3">
    <location>
        <begin position="643"/>
        <end position="662"/>
    </location>
</feature>
<keyword evidence="1" id="KW-0862">Zinc</keyword>
<dbReference type="SUPFAM" id="SSF57756">
    <property type="entry name" value="Retrovirus zinc finger-like domains"/>
    <property type="match status" value="1"/>
</dbReference>
<proteinExistence type="predicted"/>
<dbReference type="GO" id="GO:0003676">
    <property type="term" value="F:nucleic acid binding"/>
    <property type="evidence" value="ECO:0007669"/>
    <property type="project" value="InterPro"/>
</dbReference>
<evidence type="ECO:0000256" key="3">
    <source>
        <dbReference type="SAM" id="MobiDB-lite"/>
    </source>
</evidence>
<gene>
    <name evidence="5" type="ORF">Tci_056300</name>
</gene>
<dbReference type="PANTHER" id="PTHR35317">
    <property type="entry name" value="OS04G0629600 PROTEIN"/>
    <property type="match status" value="1"/>
</dbReference>
<dbReference type="InterPro" id="IPR001878">
    <property type="entry name" value="Znf_CCHC"/>
</dbReference>
<name>A0A6L2NGV0_TANCI</name>
<evidence type="ECO:0000259" key="4">
    <source>
        <dbReference type="PROSITE" id="PS50158"/>
    </source>
</evidence>
<comment type="caution">
    <text evidence="5">The sequence shown here is derived from an EMBL/GenBank/DDBJ whole genome shotgun (WGS) entry which is preliminary data.</text>
</comment>
<feature type="region of interest" description="Disordered" evidence="3">
    <location>
        <begin position="552"/>
        <end position="577"/>
    </location>
</feature>
<dbReference type="Pfam" id="PF14223">
    <property type="entry name" value="Retrotran_gag_2"/>
    <property type="match status" value="1"/>
</dbReference>
<feature type="domain" description="CCHC-type" evidence="4">
    <location>
        <begin position="336"/>
        <end position="350"/>
    </location>
</feature>
<evidence type="ECO:0000256" key="1">
    <source>
        <dbReference type="PROSITE-ProRule" id="PRU00047"/>
    </source>
</evidence>
<dbReference type="InterPro" id="IPR036875">
    <property type="entry name" value="Znf_CCHC_sf"/>
</dbReference>
<evidence type="ECO:0000313" key="5">
    <source>
        <dbReference type="EMBL" id="GEU84322.1"/>
    </source>
</evidence>
<keyword evidence="1" id="KW-0479">Metal-binding</keyword>
<dbReference type="PANTHER" id="PTHR35317:SF41">
    <property type="entry name" value="RNA-DIRECTED DNA POLYMERASE"/>
    <property type="match status" value="1"/>
</dbReference>
<sequence>MEVGATTTMTAKLPILNPGEYDLWLMRIEQYFLMTDHSLWEVIKNGNKVLKRTFGISEDTYEPTSAEEKLNKRNKMKDRGTLLMALPNKDQLKFHSYQDEKLLMEAIEKRYGGNKESKKVQRTLLKQQYENFSASSSETLDQTFDRLQKLISQLEIQGEVIQQEDMNLNLLRSFPSEWKTHVLIWRNKAELETISLDDLYNNLKIYEPELLGSSNTNQNPQNMAFVSSHSTSNNNEADTTASGVNTAHTQGTTINSTSVDNFSDAVICAFLVSQPNSPQLAKEDLEKINPDDLEEIDLHWEMAMLTIRARRFMKRTGRNLYINGQRIGFDKSKVECFNCHKNGHFARECRALKNQDNRDGIGGYDWSYQAEEEIPTNNAFMKLTSSGGSSSSESEVDSCSKSCMKAYANLKEQYDSLTSDYKKSQYNLLSYKAEKQENRSDKEYHAVPPPLTWNYMPPKRDLRLIDKHFESVYMDVNSNIAPSDVKTDKTIDVNHKGVFSTEEPKPVMNNFSPPIIEDWHSDDESEEEISPTLEVKTVKPSIEKIKYVKPARETVKTEESPKQHKHHPRGNQRNCNNLMSQRLGSNFKMINKACYVCGFFPQAVLTRSGKINTTDASVNTAARPVSTAGSKSTVNHPRLKSKAYKRGHSHDTRPHNKFSTNKNSIFNKKVNTVRVNDSTVRDRAVVSGNMIREVNDLKASACWVWKAKDNSASTTFKKYSYIDARGRSKSIMAWIPKRA</sequence>
<feature type="coiled-coil region" evidence="2">
    <location>
        <begin position="137"/>
        <end position="164"/>
    </location>
</feature>
<dbReference type="PROSITE" id="PS50158">
    <property type="entry name" value="ZF_CCHC"/>
    <property type="match status" value="1"/>
</dbReference>
<feature type="compositionally biased region" description="Basic and acidic residues" evidence="3">
    <location>
        <begin position="552"/>
        <end position="562"/>
    </location>
</feature>
<dbReference type="Gene3D" id="4.10.60.10">
    <property type="entry name" value="Zinc finger, CCHC-type"/>
    <property type="match status" value="1"/>
</dbReference>
<dbReference type="SMART" id="SM00343">
    <property type="entry name" value="ZnF_C2HC"/>
    <property type="match status" value="1"/>
</dbReference>
<keyword evidence="2" id="KW-0175">Coiled coil</keyword>
<accession>A0A6L2NGV0</accession>
<reference evidence="5" key="1">
    <citation type="journal article" date="2019" name="Sci. Rep.">
        <title>Draft genome of Tanacetum cinerariifolium, the natural source of mosquito coil.</title>
        <authorList>
            <person name="Yamashiro T."/>
            <person name="Shiraishi A."/>
            <person name="Satake H."/>
            <person name="Nakayama K."/>
        </authorList>
    </citation>
    <scope>NUCLEOTIDE SEQUENCE</scope>
</reference>
<organism evidence="5">
    <name type="scientific">Tanacetum cinerariifolium</name>
    <name type="common">Dalmatian daisy</name>
    <name type="synonym">Chrysanthemum cinerariifolium</name>
    <dbReference type="NCBI Taxonomy" id="118510"/>
    <lineage>
        <taxon>Eukaryota</taxon>
        <taxon>Viridiplantae</taxon>
        <taxon>Streptophyta</taxon>
        <taxon>Embryophyta</taxon>
        <taxon>Tracheophyta</taxon>
        <taxon>Spermatophyta</taxon>
        <taxon>Magnoliopsida</taxon>
        <taxon>eudicotyledons</taxon>
        <taxon>Gunneridae</taxon>
        <taxon>Pentapetalae</taxon>
        <taxon>asterids</taxon>
        <taxon>campanulids</taxon>
        <taxon>Asterales</taxon>
        <taxon>Asteraceae</taxon>
        <taxon>Asteroideae</taxon>
        <taxon>Anthemideae</taxon>
        <taxon>Anthemidinae</taxon>
        <taxon>Tanacetum</taxon>
    </lineage>
</organism>